<sequence>MGAKHPKSPRDGSWGGSPQHSWRRTPSKERGGGGDLLALLRSGERLNRAGPPPPPPYQRRIGMIQEMMGMAKQGRHDQATEVLKSLRQVGSPPTHVRQTGCSSYSRQTDRLLLVRQTGCSSSPSQSDRQAAPRPPVSQTDRLLLVPQSVRQTGCSSPGVVITLRIHPQRDQR</sequence>
<proteinExistence type="predicted"/>
<evidence type="ECO:0000313" key="3">
    <source>
        <dbReference type="Proteomes" id="UP001148018"/>
    </source>
</evidence>
<keyword evidence="3" id="KW-1185">Reference proteome</keyword>
<dbReference type="AlphaFoldDB" id="A0A9Q0IAL3"/>
<feature type="region of interest" description="Disordered" evidence="1">
    <location>
        <begin position="1"/>
        <end position="60"/>
    </location>
</feature>
<reference evidence="2" key="1">
    <citation type="submission" date="2022-07" db="EMBL/GenBank/DDBJ databases">
        <title>Chromosome-level genome of Muraenolepis orangiensis.</title>
        <authorList>
            <person name="Kim J."/>
        </authorList>
    </citation>
    <scope>NUCLEOTIDE SEQUENCE</scope>
    <source>
        <strain evidence="2">KU_S4_2022</strain>
        <tissue evidence="2">Muscle</tissue>
    </source>
</reference>
<feature type="compositionally biased region" description="Polar residues" evidence="1">
    <location>
        <begin position="117"/>
        <end position="128"/>
    </location>
</feature>
<name>A0A9Q0IAL3_9TELE</name>
<evidence type="ECO:0000313" key="2">
    <source>
        <dbReference type="EMBL" id="KAJ3591280.1"/>
    </source>
</evidence>
<dbReference type="OrthoDB" id="8855292at2759"/>
<protein>
    <submittedName>
        <fullName evidence="2">Uncharacterized protein</fullName>
    </submittedName>
</protein>
<organism evidence="2 3">
    <name type="scientific">Muraenolepis orangiensis</name>
    <name type="common">Patagonian moray cod</name>
    <dbReference type="NCBI Taxonomy" id="630683"/>
    <lineage>
        <taxon>Eukaryota</taxon>
        <taxon>Metazoa</taxon>
        <taxon>Chordata</taxon>
        <taxon>Craniata</taxon>
        <taxon>Vertebrata</taxon>
        <taxon>Euteleostomi</taxon>
        <taxon>Actinopterygii</taxon>
        <taxon>Neopterygii</taxon>
        <taxon>Teleostei</taxon>
        <taxon>Neoteleostei</taxon>
        <taxon>Acanthomorphata</taxon>
        <taxon>Zeiogadaria</taxon>
        <taxon>Gadariae</taxon>
        <taxon>Gadiformes</taxon>
        <taxon>Muraenolepidoidei</taxon>
        <taxon>Muraenolepididae</taxon>
        <taxon>Muraenolepis</taxon>
    </lineage>
</organism>
<comment type="caution">
    <text evidence="2">The sequence shown here is derived from an EMBL/GenBank/DDBJ whole genome shotgun (WGS) entry which is preliminary data.</text>
</comment>
<accession>A0A9Q0IAL3</accession>
<dbReference type="EMBL" id="JANIIK010000114">
    <property type="protein sequence ID" value="KAJ3591280.1"/>
    <property type="molecule type" value="Genomic_DNA"/>
</dbReference>
<feature type="region of interest" description="Disordered" evidence="1">
    <location>
        <begin position="116"/>
        <end position="141"/>
    </location>
</feature>
<evidence type="ECO:0000256" key="1">
    <source>
        <dbReference type="SAM" id="MobiDB-lite"/>
    </source>
</evidence>
<gene>
    <name evidence="2" type="ORF">NHX12_009226</name>
</gene>
<dbReference type="Proteomes" id="UP001148018">
    <property type="component" value="Unassembled WGS sequence"/>
</dbReference>